<keyword evidence="2" id="KW-1185">Reference proteome</keyword>
<evidence type="ECO:0000313" key="1">
    <source>
        <dbReference type="EMBL" id="TDD97549.1"/>
    </source>
</evidence>
<accession>A0A4R5CEY0</accession>
<dbReference type="AlphaFoldDB" id="A0A4R5CEY0"/>
<protein>
    <submittedName>
        <fullName evidence="1">Uncharacterized protein</fullName>
    </submittedName>
</protein>
<sequence length="69" mass="7593">MPEGAIAEPAGSGVDDPTCHNAELVTDIARLRQRAVFLRELAEARALLARPTTWRSPSIVGRQRLRQSI</sequence>
<comment type="caution">
    <text evidence="1">The sequence shown here is derived from an EMBL/GenBank/DDBJ whole genome shotgun (WGS) entry which is preliminary data.</text>
</comment>
<dbReference type="OrthoDB" id="5195122at2"/>
<evidence type="ECO:0000313" key="2">
    <source>
        <dbReference type="Proteomes" id="UP000294739"/>
    </source>
</evidence>
<organism evidence="1 2">
    <name type="scientific">Jiangella asiatica</name>
    <dbReference type="NCBI Taxonomy" id="2530372"/>
    <lineage>
        <taxon>Bacteria</taxon>
        <taxon>Bacillati</taxon>
        <taxon>Actinomycetota</taxon>
        <taxon>Actinomycetes</taxon>
        <taxon>Jiangellales</taxon>
        <taxon>Jiangellaceae</taxon>
        <taxon>Jiangella</taxon>
    </lineage>
</organism>
<gene>
    <name evidence="1" type="ORF">E1269_29625</name>
</gene>
<proteinExistence type="predicted"/>
<reference evidence="1 2" key="1">
    <citation type="submission" date="2019-03" db="EMBL/GenBank/DDBJ databases">
        <title>Draft genome sequences of novel Actinobacteria.</title>
        <authorList>
            <person name="Sahin N."/>
            <person name="Ay H."/>
            <person name="Saygin H."/>
        </authorList>
    </citation>
    <scope>NUCLEOTIDE SEQUENCE [LARGE SCALE GENOMIC DNA]</scope>
    <source>
        <strain evidence="1 2">5K138</strain>
    </source>
</reference>
<dbReference type="InParanoid" id="A0A4R5CEY0"/>
<name>A0A4R5CEY0_9ACTN</name>
<dbReference type="Proteomes" id="UP000294739">
    <property type="component" value="Unassembled WGS sequence"/>
</dbReference>
<dbReference type="RefSeq" id="WP_131901444.1">
    <property type="nucleotide sequence ID" value="NZ_SMKZ01000074.1"/>
</dbReference>
<dbReference type="EMBL" id="SMKZ01000074">
    <property type="protein sequence ID" value="TDD97549.1"/>
    <property type="molecule type" value="Genomic_DNA"/>
</dbReference>